<evidence type="ECO:0000256" key="3">
    <source>
        <dbReference type="ARBA" id="ARBA00023288"/>
    </source>
</evidence>
<dbReference type="InterPro" id="IPR031632">
    <property type="entry name" value="SVIP"/>
</dbReference>
<feature type="compositionally biased region" description="Low complexity" evidence="4">
    <location>
        <begin position="33"/>
        <end position="53"/>
    </location>
</feature>
<feature type="region of interest" description="Disordered" evidence="4">
    <location>
        <begin position="1"/>
        <end position="132"/>
    </location>
</feature>
<feature type="compositionally biased region" description="Basic and acidic residues" evidence="4">
    <location>
        <begin position="114"/>
        <end position="132"/>
    </location>
</feature>
<keyword evidence="1" id="KW-0519">Myristate</keyword>
<keyword evidence="3" id="KW-0449">Lipoprotein</keyword>
<feature type="compositionally biased region" description="Basic and acidic residues" evidence="4">
    <location>
        <begin position="70"/>
        <end position="81"/>
    </location>
</feature>
<keyword evidence="6" id="KW-1185">Reference proteome</keyword>
<sequence>MGNLCSREGSSSNFKGDGRTLDAPRPVQPTPPSARATSSAPPTSSSTSSPKTARITGPGRTLGASSDAGQDPKEAARRAAEARMQQNQAKGDLAKKLEAQKRQTRNQTLQAAARENRMARDADTVAEARAHN</sequence>
<name>A0ABQ9P1Z8_9PEZI</name>
<comment type="caution">
    <text evidence="5">The sequence shown here is derived from an EMBL/GenBank/DDBJ whole genome shotgun (WGS) entry which is preliminary data.</text>
</comment>
<evidence type="ECO:0000256" key="1">
    <source>
        <dbReference type="ARBA" id="ARBA00022707"/>
    </source>
</evidence>
<evidence type="ECO:0008006" key="7">
    <source>
        <dbReference type="Google" id="ProtNLM"/>
    </source>
</evidence>
<feature type="compositionally biased region" description="Basic and acidic residues" evidence="4">
    <location>
        <begin position="92"/>
        <end position="101"/>
    </location>
</feature>
<dbReference type="Pfam" id="PF15811">
    <property type="entry name" value="SVIP"/>
    <property type="match status" value="1"/>
</dbReference>
<gene>
    <name evidence="5" type="ORF">H2201_001282</name>
</gene>
<dbReference type="EMBL" id="JAPDRL010000006">
    <property type="protein sequence ID" value="KAJ9668640.1"/>
    <property type="molecule type" value="Genomic_DNA"/>
</dbReference>
<evidence type="ECO:0000313" key="5">
    <source>
        <dbReference type="EMBL" id="KAJ9668640.1"/>
    </source>
</evidence>
<proteinExistence type="predicted"/>
<organism evidence="5 6">
    <name type="scientific">Coniosporium apollinis</name>
    <dbReference type="NCBI Taxonomy" id="61459"/>
    <lineage>
        <taxon>Eukaryota</taxon>
        <taxon>Fungi</taxon>
        <taxon>Dikarya</taxon>
        <taxon>Ascomycota</taxon>
        <taxon>Pezizomycotina</taxon>
        <taxon>Dothideomycetes</taxon>
        <taxon>Dothideomycetes incertae sedis</taxon>
        <taxon>Coniosporium</taxon>
    </lineage>
</organism>
<protein>
    <recommendedName>
        <fullName evidence="7">Small EDRK-rich factor-like N-terminal domain-containing protein</fullName>
    </recommendedName>
</protein>
<evidence type="ECO:0000256" key="2">
    <source>
        <dbReference type="ARBA" id="ARBA00023139"/>
    </source>
</evidence>
<evidence type="ECO:0000313" key="6">
    <source>
        <dbReference type="Proteomes" id="UP001172684"/>
    </source>
</evidence>
<accession>A0ABQ9P1Z8</accession>
<evidence type="ECO:0000256" key="4">
    <source>
        <dbReference type="SAM" id="MobiDB-lite"/>
    </source>
</evidence>
<keyword evidence="2" id="KW-0564">Palmitate</keyword>
<reference evidence="5" key="1">
    <citation type="submission" date="2022-10" db="EMBL/GenBank/DDBJ databases">
        <title>Culturing micro-colonial fungi from biological soil crusts in the Mojave desert and describing Neophaeococcomyces mojavensis, and introducing the new genera and species Taxawa tesnikishii.</title>
        <authorList>
            <person name="Kurbessoian T."/>
            <person name="Stajich J.E."/>
        </authorList>
    </citation>
    <scope>NUCLEOTIDE SEQUENCE</scope>
    <source>
        <strain evidence="5">TK_1</strain>
    </source>
</reference>
<dbReference type="Proteomes" id="UP001172684">
    <property type="component" value="Unassembled WGS sequence"/>
</dbReference>